<gene>
    <name evidence="2" type="ORF">NDU88_003816</name>
</gene>
<evidence type="ECO:0000313" key="2">
    <source>
        <dbReference type="EMBL" id="KAJ1171959.1"/>
    </source>
</evidence>
<keyword evidence="3" id="KW-1185">Reference proteome</keyword>
<dbReference type="EMBL" id="JANPWB010000007">
    <property type="protein sequence ID" value="KAJ1171959.1"/>
    <property type="molecule type" value="Genomic_DNA"/>
</dbReference>
<feature type="region of interest" description="Disordered" evidence="1">
    <location>
        <begin position="84"/>
        <end position="118"/>
    </location>
</feature>
<evidence type="ECO:0000313" key="3">
    <source>
        <dbReference type="Proteomes" id="UP001066276"/>
    </source>
</evidence>
<dbReference type="AlphaFoldDB" id="A0AAV7T6J0"/>
<name>A0AAV7T6J0_PLEWA</name>
<organism evidence="2 3">
    <name type="scientific">Pleurodeles waltl</name>
    <name type="common">Iberian ribbed newt</name>
    <dbReference type="NCBI Taxonomy" id="8319"/>
    <lineage>
        <taxon>Eukaryota</taxon>
        <taxon>Metazoa</taxon>
        <taxon>Chordata</taxon>
        <taxon>Craniata</taxon>
        <taxon>Vertebrata</taxon>
        <taxon>Euteleostomi</taxon>
        <taxon>Amphibia</taxon>
        <taxon>Batrachia</taxon>
        <taxon>Caudata</taxon>
        <taxon>Salamandroidea</taxon>
        <taxon>Salamandridae</taxon>
        <taxon>Pleurodelinae</taxon>
        <taxon>Pleurodeles</taxon>
    </lineage>
</organism>
<sequence>MPWQLQRLCEAPALIYPSSGLLHLYSSKTKWLESGRCGTLPIASTGDPVPGKPMCGHRIGETRTCGGAEDGGCRLTLGTGARLGTSGNDFRASRGAGSPVCPQSPEPTPRGLRSPRNSRITIEDPAWLFLPR</sequence>
<proteinExistence type="predicted"/>
<comment type="caution">
    <text evidence="2">The sequence shown here is derived from an EMBL/GenBank/DDBJ whole genome shotgun (WGS) entry which is preliminary data.</text>
</comment>
<protein>
    <submittedName>
        <fullName evidence="2">Uncharacterized protein</fullName>
    </submittedName>
</protein>
<dbReference type="Proteomes" id="UP001066276">
    <property type="component" value="Chromosome 4_1"/>
</dbReference>
<accession>A0AAV7T6J0</accession>
<reference evidence="2" key="1">
    <citation type="journal article" date="2022" name="bioRxiv">
        <title>Sequencing and chromosome-scale assembly of the giantPleurodeles waltlgenome.</title>
        <authorList>
            <person name="Brown T."/>
            <person name="Elewa A."/>
            <person name="Iarovenko S."/>
            <person name="Subramanian E."/>
            <person name="Araus A.J."/>
            <person name="Petzold A."/>
            <person name="Susuki M."/>
            <person name="Suzuki K.-i.T."/>
            <person name="Hayashi T."/>
            <person name="Toyoda A."/>
            <person name="Oliveira C."/>
            <person name="Osipova E."/>
            <person name="Leigh N.D."/>
            <person name="Simon A."/>
            <person name="Yun M.H."/>
        </authorList>
    </citation>
    <scope>NUCLEOTIDE SEQUENCE</scope>
    <source>
        <strain evidence="2">20211129_DDA</strain>
        <tissue evidence="2">Liver</tissue>
    </source>
</reference>
<evidence type="ECO:0000256" key="1">
    <source>
        <dbReference type="SAM" id="MobiDB-lite"/>
    </source>
</evidence>